<sequence length="536" mass="61241">MRRRDWNMKKFEANLAKEVYHRKNASQVVFEDILAVESGMFEQFLIIGVPPNGNKKSPPQVLFAFPPFEIPSFPVSKIIELCFPSGVERSHLKSNNKSVIQDEFVFQINYSTQKIYGICIHLNPKNSNIPFFASKNTKRCNFCLCMLTKTPVFSAHFTFMTFLSLLTIGKVKSYDGIKEAEQIVIVPTGDPIPDLDLYAQYGCISGITVPEDIEKELSRYYRQTINSAPITLAPDFQLIWPPNGYLDKAILLSSIDTLFSLLSVRDIINIYSGLILDAQVLVIGSHLQEVTMVIYAFLSLIAPFNFSGTIYPILPANGHTRDLLQLPTPFIFGVTPQHQLRKISFLESCYMVDLDKRRVSTTDYFPKFPQSDKVFGNIMSILSNSSHKSNCENPFSFPPYFSRILNHKNSLMVQEIDAIVMELQEPLNPIISDNLMSFFVTDAAEEITVFNQELFLASIDQNDYKFYEAMMDSQTFQDYVEDKLSTFMKMKGEITNPTRARRESFSKNSRKPRKKSAIRTRKFSFEISEDSAEKSD</sequence>
<dbReference type="InterPro" id="IPR001194">
    <property type="entry name" value="cDENN_dom"/>
</dbReference>
<evidence type="ECO:0000259" key="2">
    <source>
        <dbReference type="PROSITE" id="PS50211"/>
    </source>
</evidence>
<reference evidence="4 5" key="1">
    <citation type="submission" date="2024-04" db="EMBL/GenBank/DDBJ databases">
        <title>Tritrichomonas musculus Genome.</title>
        <authorList>
            <person name="Alves-Ferreira E."/>
            <person name="Grigg M."/>
            <person name="Lorenzi H."/>
            <person name="Galac M."/>
        </authorList>
    </citation>
    <scope>NUCLEOTIDE SEQUENCE [LARGE SCALE GENOMIC DNA]</scope>
    <source>
        <strain evidence="4 5">EAF2021</strain>
    </source>
</reference>
<name>A0ABR2GV46_9EUKA</name>
<gene>
    <name evidence="3" type="ORF">M9Y10_032637</name>
    <name evidence="4" type="ORF">M9Y10_036341</name>
</gene>
<accession>A0ABR2GV46</accession>
<dbReference type="SMART" id="SM00799">
    <property type="entry name" value="DENN"/>
    <property type="match status" value="1"/>
</dbReference>
<dbReference type="Gene3D" id="3.40.50.11500">
    <property type="match status" value="1"/>
</dbReference>
<evidence type="ECO:0000313" key="3">
    <source>
        <dbReference type="EMBL" id="KAK8834212.1"/>
    </source>
</evidence>
<comment type="caution">
    <text evidence="4">The sequence shown here is derived from an EMBL/GenBank/DDBJ whole genome shotgun (WGS) entry which is preliminary data.</text>
</comment>
<dbReference type="Gene3D" id="3.30.450.200">
    <property type="match status" value="1"/>
</dbReference>
<dbReference type="PANTHER" id="PTHR15288:SF0">
    <property type="entry name" value="UDENN DOMAIN-CONTAINING PROTEIN"/>
    <property type="match status" value="1"/>
</dbReference>
<protein>
    <recommendedName>
        <fullName evidence="2">UDENN domain-containing protein</fullName>
    </recommendedName>
</protein>
<keyword evidence="5" id="KW-1185">Reference proteome</keyword>
<dbReference type="EMBL" id="JAPFFF010000058">
    <property type="protein sequence ID" value="KAK8837803.1"/>
    <property type="molecule type" value="Genomic_DNA"/>
</dbReference>
<dbReference type="Proteomes" id="UP001470230">
    <property type="component" value="Unassembled WGS sequence"/>
</dbReference>
<dbReference type="EMBL" id="JAPFFF010000468">
    <property type="protein sequence ID" value="KAK8834212.1"/>
    <property type="molecule type" value="Genomic_DNA"/>
</dbReference>
<evidence type="ECO:0000313" key="5">
    <source>
        <dbReference type="Proteomes" id="UP001470230"/>
    </source>
</evidence>
<feature type="region of interest" description="Disordered" evidence="1">
    <location>
        <begin position="497"/>
        <end position="518"/>
    </location>
</feature>
<dbReference type="PROSITE" id="PS50211">
    <property type="entry name" value="DENN"/>
    <property type="match status" value="1"/>
</dbReference>
<feature type="compositionally biased region" description="Basic residues" evidence="1">
    <location>
        <begin position="508"/>
        <end position="518"/>
    </location>
</feature>
<feature type="domain" description="UDENN" evidence="2">
    <location>
        <begin position="42"/>
        <end position="492"/>
    </location>
</feature>
<dbReference type="PANTHER" id="PTHR15288">
    <property type="entry name" value="DENN DOMAIN-CONTAINING PROTEIN 2"/>
    <property type="match status" value="1"/>
</dbReference>
<evidence type="ECO:0000313" key="4">
    <source>
        <dbReference type="EMBL" id="KAK8837803.1"/>
    </source>
</evidence>
<dbReference type="Pfam" id="PF02141">
    <property type="entry name" value="DENN"/>
    <property type="match status" value="1"/>
</dbReference>
<evidence type="ECO:0000256" key="1">
    <source>
        <dbReference type="SAM" id="MobiDB-lite"/>
    </source>
</evidence>
<proteinExistence type="predicted"/>
<dbReference type="InterPro" id="IPR051942">
    <property type="entry name" value="DENN_domain_containing_2"/>
</dbReference>
<dbReference type="InterPro" id="IPR043153">
    <property type="entry name" value="DENN_C"/>
</dbReference>
<dbReference type="InterPro" id="IPR037516">
    <property type="entry name" value="Tripartite_DENN"/>
</dbReference>
<organism evidence="4 5">
    <name type="scientific">Tritrichomonas musculus</name>
    <dbReference type="NCBI Taxonomy" id="1915356"/>
    <lineage>
        <taxon>Eukaryota</taxon>
        <taxon>Metamonada</taxon>
        <taxon>Parabasalia</taxon>
        <taxon>Tritrichomonadida</taxon>
        <taxon>Tritrichomonadidae</taxon>
        <taxon>Tritrichomonas</taxon>
    </lineage>
</organism>